<evidence type="ECO:0000256" key="8">
    <source>
        <dbReference type="ARBA" id="ARBA00025736"/>
    </source>
</evidence>
<dbReference type="CDD" id="cd00637">
    <property type="entry name" value="7tm_classA_rhodopsin-like"/>
    <property type="match status" value="1"/>
</dbReference>
<comment type="similarity">
    <text evidence="8">Belongs to the chemokine-like receptor (CMKLR) family.</text>
</comment>
<protein>
    <submittedName>
        <fullName evidence="12">G-protein coupled receptors family 1 profile domain-containing protein</fullName>
    </submittedName>
</protein>
<dbReference type="Pfam" id="PF00001">
    <property type="entry name" value="7tm_1"/>
    <property type="match status" value="1"/>
</dbReference>
<evidence type="ECO:0000256" key="4">
    <source>
        <dbReference type="ARBA" id="ARBA00023040"/>
    </source>
</evidence>
<evidence type="ECO:0000256" key="7">
    <source>
        <dbReference type="ARBA" id="ARBA00023224"/>
    </source>
</evidence>
<dbReference type="GO" id="GO:0005886">
    <property type="term" value="C:plasma membrane"/>
    <property type="evidence" value="ECO:0007669"/>
    <property type="project" value="TreeGrafter"/>
</dbReference>
<dbReference type="GO" id="GO:0007204">
    <property type="term" value="P:positive regulation of cytosolic calcium ion concentration"/>
    <property type="evidence" value="ECO:0007669"/>
    <property type="project" value="TreeGrafter"/>
</dbReference>
<reference evidence="12" key="1">
    <citation type="submission" date="2022-11" db="UniProtKB">
        <authorList>
            <consortium name="WormBaseParasite"/>
        </authorList>
    </citation>
    <scope>IDENTIFICATION</scope>
</reference>
<dbReference type="InterPro" id="IPR017452">
    <property type="entry name" value="GPCR_Rhodpsn_7TM"/>
</dbReference>
<keyword evidence="5 9" id="KW-0472">Membrane</keyword>
<keyword evidence="3 9" id="KW-1133">Transmembrane helix</keyword>
<dbReference type="PANTHER" id="PTHR24225:SF24">
    <property type="entry name" value="G-PROTEIN COUPLED RECEPTORS FAMILY 1 PROFILE DOMAIN-CONTAINING PROTEIN"/>
    <property type="match status" value="1"/>
</dbReference>
<dbReference type="GO" id="GO:0004875">
    <property type="term" value="F:complement receptor activity"/>
    <property type="evidence" value="ECO:0007669"/>
    <property type="project" value="TreeGrafter"/>
</dbReference>
<sequence length="173" mass="19908">MQCMHKVSDYNMDTLYGFNLFHVLTTFYVPLIIIVVSYSLIGLSLRKQIVRRAKLRRDASKISTFAFTWLPYQILALLQVLCAESTQCQDILSHVYWLEAIMIASTCINPFLYKFNTRQKRAPMNGNSSFGESDRMIRSQATQSQTKTSYVTQTFDSHTDRATVVLTSFVDAY</sequence>
<evidence type="ECO:0000256" key="1">
    <source>
        <dbReference type="ARBA" id="ARBA00004141"/>
    </source>
</evidence>
<name>A0A914CJE3_9BILA</name>
<evidence type="ECO:0000313" key="12">
    <source>
        <dbReference type="WBParaSite" id="ACRNAN_scaffold11249.g25040.t1"/>
    </source>
</evidence>
<proteinExistence type="inferred from homology"/>
<evidence type="ECO:0000256" key="2">
    <source>
        <dbReference type="ARBA" id="ARBA00022692"/>
    </source>
</evidence>
<feature type="domain" description="G-protein coupled receptors family 1 profile" evidence="10">
    <location>
        <begin position="1"/>
        <end position="113"/>
    </location>
</feature>
<dbReference type="GO" id="GO:0004930">
    <property type="term" value="F:G protein-coupled receptor activity"/>
    <property type="evidence" value="ECO:0007669"/>
    <property type="project" value="UniProtKB-KW"/>
</dbReference>
<evidence type="ECO:0000259" key="10">
    <source>
        <dbReference type="PROSITE" id="PS50262"/>
    </source>
</evidence>
<feature type="transmembrane region" description="Helical" evidence="9">
    <location>
        <begin position="62"/>
        <end position="82"/>
    </location>
</feature>
<dbReference type="PANTHER" id="PTHR24225">
    <property type="entry name" value="CHEMOTACTIC RECEPTOR"/>
    <property type="match status" value="1"/>
</dbReference>
<keyword evidence="2 9" id="KW-0812">Transmembrane</keyword>
<evidence type="ECO:0000256" key="5">
    <source>
        <dbReference type="ARBA" id="ARBA00023136"/>
    </source>
</evidence>
<organism evidence="11 12">
    <name type="scientific">Acrobeloides nanus</name>
    <dbReference type="NCBI Taxonomy" id="290746"/>
    <lineage>
        <taxon>Eukaryota</taxon>
        <taxon>Metazoa</taxon>
        <taxon>Ecdysozoa</taxon>
        <taxon>Nematoda</taxon>
        <taxon>Chromadorea</taxon>
        <taxon>Rhabditida</taxon>
        <taxon>Tylenchina</taxon>
        <taxon>Cephalobomorpha</taxon>
        <taxon>Cephaloboidea</taxon>
        <taxon>Cephalobidae</taxon>
        <taxon>Acrobeloides</taxon>
    </lineage>
</organism>
<dbReference type="SUPFAM" id="SSF81321">
    <property type="entry name" value="Family A G protein-coupled receptor-like"/>
    <property type="match status" value="1"/>
</dbReference>
<dbReference type="PRINTS" id="PR00237">
    <property type="entry name" value="GPCRRHODOPSN"/>
</dbReference>
<evidence type="ECO:0000256" key="3">
    <source>
        <dbReference type="ARBA" id="ARBA00022989"/>
    </source>
</evidence>
<evidence type="ECO:0000256" key="6">
    <source>
        <dbReference type="ARBA" id="ARBA00023170"/>
    </source>
</evidence>
<dbReference type="GO" id="GO:0007200">
    <property type="term" value="P:phospholipase C-activating G protein-coupled receptor signaling pathway"/>
    <property type="evidence" value="ECO:0007669"/>
    <property type="project" value="TreeGrafter"/>
</dbReference>
<keyword evidence="4" id="KW-0297">G-protein coupled receptor</keyword>
<dbReference type="WBParaSite" id="ACRNAN_scaffold11249.g25040.t1">
    <property type="protein sequence ID" value="ACRNAN_scaffold11249.g25040.t1"/>
    <property type="gene ID" value="ACRNAN_scaffold11249.g25040"/>
</dbReference>
<dbReference type="Proteomes" id="UP000887540">
    <property type="component" value="Unplaced"/>
</dbReference>
<keyword evidence="7" id="KW-0807">Transducer</keyword>
<evidence type="ECO:0000256" key="9">
    <source>
        <dbReference type="SAM" id="Phobius"/>
    </source>
</evidence>
<dbReference type="AlphaFoldDB" id="A0A914CJE3"/>
<keyword evidence="6" id="KW-0675">Receptor</keyword>
<evidence type="ECO:0000313" key="11">
    <source>
        <dbReference type="Proteomes" id="UP000887540"/>
    </source>
</evidence>
<dbReference type="InterPro" id="IPR000826">
    <property type="entry name" value="Formyl_rcpt-rel"/>
</dbReference>
<dbReference type="Gene3D" id="1.20.1070.10">
    <property type="entry name" value="Rhodopsin 7-helix transmembrane proteins"/>
    <property type="match status" value="1"/>
</dbReference>
<dbReference type="PROSITE" id="PS50262">
    <property type="entry name" value="G_PROTEIN_RECEP_F1_2"/>
    <property type="match status" value="1"/>
</dbReference>
<dbReference type="InterPro" id="IPR000276">
    <property type="entry name" value="GPCR_Rhodpsn"/>
</dbReference>
<feature type="transmembrane region" description="Helical" evidence="9">
    <location>
        <begin position="20"/>
        <end position="41"/>
    </location>
</feature>
<keyword evidence="11" id="KW-1185">Reference proteome</keyword>
<accession>A0A914CJE3</accession>
<comment type="subcellular location">
    <subcellularLocation>
        <location evidence="1">Membrane</location>
        <topology evidence="1">Multi-pass membrane protein</topology>
    </subcellularLocation>
</comment>
<feature type="transmembrane region" description="Helical" evidence="9">
    <location>
        <begin position="94"/>
        <end position="113"/>
    </location>
</feature>